<evidence type="ECO:0000313" key="5">
    <source>
        <dbReference type="EMBL" id="SCL12901.1"/>
    </source>
</evidence>
<dbReference type="InterPro" id="IPR050336">
    <property type="entry name" value="Chromosome_partition/occlusion"/>
</dbReference>
<organism evidence="5 6">
    <name type="scientific">Micromonospora nigra</name>
    <dbReference type="NCBI Taxonomy" id="145857"/>
    <lineage>
        <taxon>Bacteria</taxon>
        <taxon>Bacillati</taxon>
        <taxon>Actinomycetota</taxon>
        <taxon>Actinomycetes</taxon>
        <taxon>Micromonosporales</taxon>
        <taxon>Micromonosporaceae</taxon>
        <taxon>Micromonospora</taxon>
    </lineage>
</organism>
<feature type="compositionally biased region" description="Low complexity" evidence="3">
    <location>
        <begin position="391"/>
        <end position="412"/>
    </location>
</feature>
<dbReference type="Pfam" id="PF17762">
    <property type="entry name" value="HTH_ParB"/>
    <property type="match status" value="1"/>
</dbReference>
<gene>
    <name evidence="5" type="ORF">GA0070616_0058</name>
</gene>
<dbReference type="Proteomes" id="UP000199699">
    <property type="component" value="Unassembled WGS sequence"/>
</dbReference>
<accession>A0A1C6R7A9</accession>
<dbReference type="STRING" id="145857.GA0070616_0058"/>
<name>A0A1C6R7A9_9ACTN</name>
<sequence>MAVRGNRGLKTNPLAQLSDDEQQEQAIVQAAQIDGTAVRDLPINAVAPDPENPKSRLTPDSGLVASMKGEGQLGPGVVVAIEVWASYGNNPDDIYAARAEAEGADVDGDPADYAKAVAKAKEEIKYVINYGHRRWAAARAAGLETYRAVVSDTLKDNTTKRVHRLIENVQREDLTPLEEAREYKRLLEVDKLSQREVSRRTGIPQPHISKRIGLLNLPEEAQAALDQGIIPVEAAVELSKIAKDPDRIKRVLDAVAAMPASDDSERTARARLAVDQARKEYNGYKAAKDKADKRKKLAAEGIVIIDNLNSYFADKPGDRWDYEIGDEDKITAAREAGTLAAYVVSPDHVTYFLTELPPPPEPEEPEAADDEQHAEPDAAAAEATDAEPDATDSAAPDANGTVVKVERTTTTVPAPRAEPQETAEQREAREKREQEEREREATAKARAAACARIASKAPSREILTARLARRILLVEEDHSFEAQQLAVKWLKAASVVDEATTVYTLFGYDTNVDAKLAARAAYVYDLALSEIRAQDSMYYDAEDAQHIKRLIEEADYEPAEWEQQALLTAAEK</sequence>
<dbReference type="GO" id="GO:0007059">
    <property type="term" value="P:chromosome segregation"/>
    <property type="evidence" value="ECO:0007669"/>
    <property type="project" value="UniProtKB-KW"/>
</dbReference>
<dbReference type="RefSeq" id="WP_091074657.1">
    <property type="nucleotide sequence ID" value="NZ_FMHT01000002.1"/>
</dbReference>
<dbReference type="GO" id="GO:0045881">
    <property type="term" value="P:positive regulation of sporulation resulting in formation of a cellular spore"/>
    <property type="evidence" value="ECO:0007669"/>
    <property type="project" value="TreeGrafter"/>
</dbReference>
<proteinExistence type="inferred from homology"/>
<dbReference type="NCBIfam" id="TIGR00180">
    <property type="entry name" value="parB_part"/>
    <property type="match status" value="1"/>
</dbReference>
<dbReference type="Gene3D" id="1.10.10.2830">
    <property type="match status" value="1"/>
</dbReference>
<dbReference type="EMBL" id="FMHT01000002">
    <property type="protein sequence ID" value="SCL12901.1"/>
    <property type="molecule type" value="Genomic_DNA"/>
</dbReference>
<dbReference type="SUPFAM" id="SSF109709">
    <property type="entry name" value="KorB DNA-binding domain-like"/>
    <property type="match status" value="1"/>
</dbReference>
<comment type="similarity">
    <text evidence="1">Belongs to the ParB family.</text>
</comment>
<dbReference type="InterPro" id="IPR004437">
    <property type="entry name" value="ParB/RepB/Spo0J"/>
</dbReference>
<dbReference type="PANTHER" id="PTHR33375:SF1">
    <property type="entry name" value="CHROMOSOME-PARTITIONING PROTEIN PARB-RELATED"/>
    <property type="match status" value="1"/>
</dbReference>
<dbReference type="InterPro" id="IPR036086">
    <property type="entry name" value="ParB/Sulfiredoxin_sf"/>
</dbReference>
<keyword evidence="6" id="KW-1185">Reference proteome</keyword>
<dbReference type="InterPro" id="IPR003115">
    <property type="entry name" value="ParB_N"/>
</dbReference>
<dbReference type="AlphaFoldDB" id="A0A1C6R7A9"/>
<dbReference type="GO" id="GO:0003677">
    <property type="term" value="F:DNA binding"/>
    <property type="evidence" value="ECO:0007669"/>
    <property type="project" value="InterPro"/>
</dbReference>
<feature type="region of interest" description="Disordered" evidence="3">
    <location>
        <begin position="44"/>
        <end position="68"/>
    </location>
</feature>
<keyword evidence="2" id="KW-0159">Chromosome partition</keyword>
<feature type="region of interest" description="Disordered" evidence="3">
    <location>
        <begin position="1"/>
        <end position="22"/>
    </location>
</feature>
<protein>
    <submittedName>
        <fullName evidence="5">ParB/RepB/Spo0J family partition protein</fullName>
    </submittedName>
</protein>
<evidence type="ECO:0000259" key="4">
    <source>
        <dbReference type="SMART" id="SM00470"/>
    </source>
</evidence>
<dbReference type="GO" id="GO:0005694">
    <property type="term" value="C:chromosome"/>
    <property type="evidence" value="ECO:0007669"/>
    <property type="project" value="TreeGrafter"/>
</dbReference>
<dbReference type="PANTHER" id="PTHR33375">
    <property type="entry name" value="CHROMOSOME-PARTITIONING PROTEIN PARB-RELATED"/>
    <property type="match status" value="1"/>
</dbReference>
<dbReference type="Pfam" id="PF02195">
    <property type="entry name" value="ParB_N"/>
    <property type="match status" value="1"/>
</dbReference>
<feature type="compositionally biased region" description="Basic and acidic residues" evidence="3">
    <location>
        <begin position="423"/>
        <end position="441"/>
    </location>
</feature>
<reference evidence="5 6" key="1">
    <citation type="submission" date="2016-06" db="EMBL/GenBank/DDBJ databases">
        <authorList>
            <person name="Kjaerup R.B."/>
            <person name="Dalgaard T.S."/>
            <person name="Juul-Madsen H.R."/>
        </authorList>
    </citation>
    <scope>NUCLEOTIDE SEQUENCE [LARGE SCALE GENOMIC DNA]</scope>
    <source>
        <strain evidence="5 6">DSM 43818</strain>
    </source>
</reference>
<evidence type="ECO:0000256" key="3">
    <source>
        <dbReference type="SAM" id="MobiDB-lite"/>
    </source>
</evidence>
<dbReference type="SUPFAM" id="SSF110849">
    <property type="entry name" value="ParB/Sulfiredoxin"/>
    <property type="match status" value="1"/>
</dbReference>
<dbReference type="Gene3D" id="3.90.1530.30">
    <property type="match status" value="1"/>
</dbReference>
<dbReference type="OrthoDB" id="3176965at2"/>
<feature type="region of interest" description="Disordered" evidence="3">
    <location>
        <begin position="352"/>
        <end position="441"/>
    </location>
</feature>
<dbReference type="SMART" id="SM00470">
    <property type="entry name" value="ParB"/>
    <property type="match status" value="1"/>
</dbReference>
<evidence type="ECO:0000256" key="2">
    <source>
        <dbReference type="ARBA" id="ARBA00022829"/>
    </source>
</evidence>
<feature type="domain" description="ParB-like N-terminal" evidence="4">
    <location>
        <begin position="39"/>
        <end position="169"/>
    </location>
</feature>
<evidence type="ECO:0000313" key="6">
    <source>
        <dbReference type="Proteomes" id="UP000199699"/>
    </source>
</evidence>
<evidence type="ECO:0000256" key="1">
    <source>
        <dbReference type="ARBA" id="ARBA00006295"/>
    </source>
</evidence>
<dbReference type="InterPro" id="IPR041468">
    <property type="entry name" value="HTH_ParB/Spo0J"/>
</dbReference>